<evidence type="ECO:0000313" key="2">
    <source>
        <dbReference type="EMBL" id="GIL80910.1"/>
    </source>
</evidence>
<proteinExistence type="predicted"/>
<feature type="region of interest" description="Disordered" evidence="1">
    <location>
        <begin position="301"/>
        <end position="323"/>
    </location>
</feature>
<comment type="caution">
    <text evidence="2">The sequence shown here is derived from an EMBL/GenBank/DDBJ whole genome shotgun (WGS) entry which is preliminary data.</text>
</comment>
<accession>A0A8J4CIM6</accession>
<feature type="compositionally biased region" description="Basic residues" evidence="1">
    <location>
        <begin position="1"/>
        <end position="16"/>
    </location>
</feature>
<dbReference type="OrthoDB" id="446168at2759"/>
<keyword evidence="4" id="KW-1185">Reference proteome</keyword>
<protein>
    <submittedName>
        <fullName evidence="2">Uncharacterized protein</fullName>
    </submittedName>
</protein>
<name>A0A8J4CIM6_9CHLO</name>
<dbReference type="AlphaFoldDB" id="A0A8J4CIM6"/>
<dbReference type="EMBL" id="BNCQ01000017">
    <property type="protein sequence ID" value="GIM04890.1"/>
    <property type="molecule type" value="Genomic_DNA"/>
</dbReference>
<feature type="region of interest" description="Disordered" evidence="1">
    <location>
        <begin position="1"/>
        <end position="37"/>
    </location>
</feature>
<organism evidence="2 4">
    <name type="scientific">Volvox reticuliferus</name>
    <dbReference type="NCBI Taxonomy" id="1737510"/>
    <lineage>
        <taxon>Eukaryota</taxon>
        <taxon>Viridiplantae</taxon>
        <taxon>Chlorophyta</taxon>
        <taxon>core chlorophytes</taxon>
        <taxon>Chlorophyceae</taxon>
        <taxon>CS clade</taxon>
        <taxon>Chlamydomonadales</taxon>
        <taxon>Volvocaceae</taxon>
        <taxon>Volvox</taxon>
    </lineage>
</organism>
<evidence type="ECO:0000313" key="4">
    <source>
        <dbReference type="Proteomes" id="UP000747110"/>
    </source>
</evidence>
<dbReference type="Proteomes" id="UP000722791">
    <property type="component" value="Unassembled WGS sequence"/>
</dbReference>
<evidence type="ECO:0000313" key="3">
    <source>
        <dbReference type="EMBL" id="GIM04890.1"/>
    </source>
</evidence>
<reference evidence="2" key="1">
    <citation type="journal article" date="2021" name="Proc. Natl. Acad. Sci. U.S.A.">
        <title>Three genomes in the algal genus Volvox reveal the fate of a haploid sex-determining region after a transition to homothallism.</title>
        <authorList>
            <person name="Yamamoto K."/>
            <person name="Hamaji T."/>
            <person name="Kawai-Toyooka H."/>
            <person name="Matsuzaki R."/>
            <person name="Takahashi F."/>
            <person name="Nishimura Y."/>
            <person name="Kawachi M."/>
            <person name="Noguchi H."/>
            <person name="Minakuchi Y."/>
            <person name="Umen J.G."/>
            <person name="Toyoda A."/>
            <person name="Nozaki H."/>
        </authorList>
    </citation>
    <scope>NUCLEOTIDE SEQUENCE</scope>
    <source>
        <strain evidence="3">NIES-3785</strain>
        <strain evidence="2">NIES-3786</strain>
    </source>
</reference>
<gene>
    <name evidence="2" type="ORF">Vretifemale_9881</name>
    <name evidence="3" type="ORF">Vretimale_9393</name>
</gene>
<dbReference type="Proteomes" id="UP000747110">
    <property type="component" value="Unassembled WGS sequence"/>
</dbReference>
<evidence type="ECO:0000256" key="1">
    <source>
        <dbReference type="SAM" id="MobiDB-lite"/>
    </source>
</evidence>
<dbReference type="EMBL" id="BNCP01000020">
    <property type="protein sequence ID" value="GIL80910.1"/>
    <property type="molecule type" value="Genomic_DNA"/>
</dbReference>
<sequence>MKANRHQRHVATHKRKADWEPGDETPSGSGAENPIISGLNGAQLSRTQAVPERFLVLKDSVLRDLEEQSMGPSRAFMDTEVGHALQGFELTLGSDEVIRLHLVGHNENDMRKVIKALVKRCVGGALKVPLSKLHNAICYKVCREVEGASRQFEHIVAKAYRIAIITESQQGPLLVNPAPMVVGVKEAFQTIKIEAKMGAGNDWTKGLAKLLCATDWASKAVETCERIQLPEFADGASIWAWYVEELRARYFAMNDFSSFTVKELQDNRYPALVSVKRVVAAAQGAYDGLERLAQQQRMEKALGRQPWPGHAQQHTAMPPPGGG</sequence>